<reference evidence="1" key="2">
    <citation type="submission" date="2025-08" db="UniProtKB">
        <authorList>
            <consortium name="Ensembl"/>
        </authorList>
    </citation>
    <scope>IDENTIFICATION</scope>
</reference>
<dbReference type="GO" id="GO:0000993">
    <property type="term" value="F:RNA polymerase II complex binding"/>
    <property type="evidence" value="ECO:0007669"/>
    <property type="project" value="InterPro"/>
</dbReference>
<dbReference type="GO" id="GO:0006369">
    <property type="term" value="P:termination of RNA polymerase II transcription"/>
    <property type="evidence" value="ECO:0007669"/>
    <property type="project" value="InterPro"/>
</dbReference>
<name>A0A667XN12_9TELE</name>
<dbReference type="Ensembl" id="ENSMMDT00005010757.1">
    <property type="protein sequence ID" value="ENSMMDP00005010446.1"/>
    <property type="gene ID" value="ENSMMDG00005005628.1"/>
</dbReference>
<dbReference type="InParanoid" id="A0A667XN12"/>
<dbReference type="InterPro" id="IPR045154">
    <property type="entry name" value="PCF11-like"/>
</dbReference>
<reference evidence="1" key="1">
    <citation type="submission" date="2019-06" db="EMBL/GenBank/DDBJ databases">
        <authorList>
            <consortium name="Wellcome Sanger Institute Data Sharing"/>
        </authorList>
    </citation>
    <scope>NUCLEOTIDE SEQUENCE [LARGE SCALE GENOMIC DNA]</scope>
</reference>
<dbReference type="GO" id="GO:0005737">
    <property type="term" value="C:cytoplasm"/>
    <property type="evidence" value="ECO:0007669"/>
    <property type="project" value="TreeGrafter"/>
</dbReference>
<dbReference type="AlphaFoldDB" id="A0A667XN12"/>
<keyword evidence="2" id="KW-1185">Reference proteome</keyword>
<dbReference type="PANTHER" id="PTHR15921">
    <property type="entry name" value="PRE-MRNA CLEAVAGE COMPLEX II"/>
    <property type="match status" value="1"/>
</dbReference>
<dbReference type="GO" id="GO:0005849">
    <property type="term" value="C:mRNA cleavage factor complex"/>
    <property type="evidence" value="ECO:0007669"/>
    <property type="project" value="TreeGrafter"/>
</dbReference>
<dbReference type="GO" id="GO:0031124">
    <property type="term" value="P:mRNA 3'-end processing"/>
    <property type="evidence" value="ECO:0007669"/>
    <property type="project" value="InterPro"/>
</dbReference>
<organism evidence="1 2">
    <name type="scientific">Myripristis murdjan</name>
    <name type="common">pinecone soldierfish</name>
    <dbReference type="NCBI Taxonomy" id="586833"/>
    <lineage>
        <taxon>Eukaryota</taxon>
        <taxon>Metazoa</taxon>
        <taxon>Chordata</taxon>
        <taxon>Craniata</taxon>
        <taxon>Vertebrata</taxon>
        <taxon>Euteleostomi</taxon>
        <taxon>Actinopterygii</taxon>
        <taxon>Neopterygii</taxon>
        <taxon>Teleostei</taxon>
        <taxon>Neoteleostei</taxon>
        <taxon>Acanthomorphata</taxon>
        <taxon>Holocentriformes</taxon>
        <taxon>Holocentridae</taxon>
        <taxon>Myripristis</taxon>
    </lineage>
</organism>
<proteinExistence type="predicted"/>
<dbReference type="InterPro" id="IPR008942">
    <property type="entry name" value="ENTH_VHS"/>
</dbReference>
<sequence>LGLTTPLVSVMVAKEDACREYQSSLEHLTFTSELHISMLTSLAREHLPFARDIGPIIEAQISKVFIKNNYI</sequence>
<accession>A0A667XN12</accession>
<evidence type="ECO:0000313" key="1">
    <source>
        <dbReference type="Ensembl" id="ENSMMDP00005010446.1"/>
    </source>
</evidence>
<dbReference type="PANTHER" id="PTHR15921:SF3">
    <property type="entry name" value="PRE-MRNA CLEAVAGE COMPLEX 2 PROTEIN PCF11"/>
    <property type="match status" value="1"/>
</dbReference>
<dbReference type="Gene3D" id="1.25.40.90">
    <property type="match status" value="1"/>
</dbReference>
<dbReference type="SUPFAM" id="SSF48464">
    <property type="entry name" value="ENTH/VHS domain"/>
    <property type="match status" value="1"/>
</dbReference>
<dbReference type="GO" id="GO:0003729">
    <property type="term" value="F:mRNA binding"/>
    <property type="evidence" value="ECO:0007669"/>
    <property type="project" value="InterPro"/>
</dbReference>
<protein>
    <submittedName>
        <fullName evidence="1">Uncharacterized protein</fullName>
    </submittedName>
</protein>
<reference evidence="1" key="3">
    <citation type="submission" date="2025-09" db="UniProtKB">
        <authorList>
            <consortium name="Ensembl"/>
        </authorList>
    </citation>
    <scope>IDENTIFICATION</scope>
</reference>
<dbReference type="Proteomes" id="UP000472263">
    <property type="component" value="Chromosome 8"/>
</dbReference>
<evidence type="ECO:0000313" key="2">
    <source>
        <dbReference type="Proteomes" id="UP000472263"/>
    </source>
</evidence>